<name>A0A5J4VFI1_9EUKA</name>
<sequence length="201" mass="22535">MKALGTQLINNVIYKAINEQIKSSGAKQSTFAMMMHGFLTLTGSKYKLDNPPVNDPRQFEYVVFGASVWARWVYPVIDVWLNAAQYDPAKTNFGTDHEILSQNAEALRSQLVTPAANAQLVAREAVELLAWQSADQIYLWTYATTQTQLEDYTIRSHLLADLIHRLAAPILETGLSADASNINKIQHDLQIQHIIALQLII</sequence>
<evidence type="ECO:0000313" key="1">
    <source>
        <dbReference type="EMBL" id="KAA6381149.1"/>
    </source>
</evidence>
<evidence type="ECO:0000313" key="2">
    <source>
        <dbReference type="Proteomes" id="UP000324800"/>
    </source>
</evidence>
<accession>A0A5J4VFI1</accession>
<protein>
    <submittedName>
        <fullName evidence="1">Uncharacterized protein</fullName>
    </submittedName>
</protein>
<proteinExistence type="predicted"/>
<gene>
    <name evidence="1" type="ORF">EZS28_023322</name>
</gene>
<dbReference type="Proteomes" id="UP000324800">
    <property type="component" value="Unassembled WGS sequence"/>
</dbReference>
<dbReference type="EMBL" id="SNRW01007495">
    <property type="protein sequence ID" value="KAA6381149.1"/>
    <property type="molecule type" value="Genomic_DNA"/>
</dbReference>
<dbReference type="AlphaFoldDB" id="A0A5J4VFI1"/>
<comment type="caution">
    <text evidence="1">The sequence shown here is derived from an EMBL/GenBank/DDBJ whole genome shotgun (WGS) entry which is preliminary data.</text>
</comment>
<reference evidence="1 2" key="1">
    <citation type="submission" date="2019-03" db="EMBL/GenBank/DDBJ databases">
        <title>Single cell metagenomics reveals metabolic interactions within the superorganism composed of flagellate Streblomastix strix and complex community of Bacteroidetes bacteria on its surface.</title>
        <authorList>
            <person name="Treitli S.C."/>
            <person name="Kolisko M."/>
            <person name="Husnik F."/>
            <person name="Keeling P."/>
            <person name="Hampl V."/>
        </authorList>
    </citation>
    <scope>NUCLEOTIDE SEQUENCE [LARGE SCALE GENOMIC DNA]</scope>
    <source>
        <strain evidence="1">ST1C</strain>
    </source>
</reference>
<organism evidence="1 2">
    <name type="scientific">Streblomastix strix</name>
    <dbReference type="NCBI Taxonomy" id="222440"/>
    <lineage>
        <taxon>Eukaryota</taxon>
        <taxon>Metamonada</taxon>
        <taxon>Preaxostyla</taxon>
        <taxon>Oxymonadida</taxon>
        <taxon>Streblomastigidae</taxon>
        <taxon>Streblomastix</taxon>
    </lineage>
</organism>